<dbReference type="GO" id="GO:0004857">
    <property type="term" value="F:enzyme inhibitor activity"/>
    <property type="evidence" value="ECO:0007669"/>
    <property type="project" value="InterPro"/>
</dbReference>
<evidence type="ECO:0000313" key="3">
    <source>
        <dbReference type="RefSeq" id="XP_031390974.1"/>
    </source>
</evidence>
<dbReference type="SMART" id="SM00856">
    <property type="entry name" value="PMEI"/>
    <property type="match status" value="1"/>
</dbReference>
<keyword evidence="2" id="KW-1185">Reference proteome</keyword>
<evidence type="ECO:0000313" key="2">
    <source>
        <dbReference type="Proteomes" id="UP000515151"/>
    </source>
</evidence>
<organism evidence="2 3">
    <name type="scientific">Punica granatum</name>
    <name type="common">Pomegranate</name>
    <dbReference type="NCBI Taxonomy" id="22663"/>
    <lineage>
        <taxon>Eukaryota</taxon>
        <taxon>Viridiplantae</taxon>
        <taxon>Streptophyta</taxon>
        <taxon>Embryophyta</taxon>
        <taxon>Tracheophyta</taxon>
        <taxon>Spermatophyta</taxon>
        <taxon>Magnoliopsida</taxon>
        <taxon>eudicotyledons</taxon>
        <taxon>Gunneridae</taxon>
        <taxon>Pentapetalae</taxon>
        <taxon>rosids</taxon>
        <taxon>malvids</taxon>
        <taxon>Myrtales</taxon>
        <taxon>Lythraceae</taxon>
        <taxon>Punica</taxon>
    </lineage>
</organism>
<dbReference type="OrthoDB" id="1918674at2759"/>
<dbReference type="Gene3D" id="1.20.140.40">
    <property type="entry name" value="Invertase/pectin methylesterase inhibitor family protein"/>
    <property type="match status" value="1"/>
</dbReference>
<dbReference type="GeneID" id="116203409"/>
<feature type="domain" description="Pectinesterase inhibitor" evidence="1">
    <location>
        <begin position="1"/>
        <end position="130"/>
    </location>
</feature>
<dbReference type="InterPro" id="IPR006501">
    <property type="entry name" value="Pectinesterase_inhib_dom"/>
</dbReference>
<dbReference type="NCBIfam" id="TIGR01614">
    <property type="entry name" value="PME_inhib"/>
    <property type="match status" value="1"/>
</dbReference>
<protein>
    <submittedName>
        <fullName evidence="3">Uncharacterized protein LOC116203409</fullName>
    </submittedName>
</protein>
<dbReference type="RefSeq" id="XP_031390974.1">
    <property type="nucleotide sequence ID" value="XM_031535114.1"/>
</dbReference>
<dbReference type="SUPFAM" id="SSF101148">
    <property type="entry name" value="Plant invertase/pectin methylesterase inhibitor"/>
    <property type="match status" value="1"/>
</dbReference>
<sequence length="135" mass="14224">MTVAEPAAWSDPRSATADPTGLAKISLDILLSKANATLREAIKLYTGTGAEPIVYQYYGACIDVYIVSVVKLLPNASTDLGTGKFSEARGDVTQVVNYAEGCAQQFAGRSDPLVPWTTGVHDFGTVAADIIRSLG</sequence>
<reference evidence="2" key="1">
    <citation type="journal article" date="2020" name="Plant Biotechnol. J.">
        <title>The pomegranate (Punica granatum L.) draft genome dissects genetic divergence between soft- and hard-seeded cultivars.</title>
        <authorList>
            <person name="Luo X."/>
            <person name="Li H."/>
            <person name="Wu Z."/>
            <person name="Yao W."/>
            <person name="Zhao P."/>
            <person name="Cao D."/>
            <person name="Yu H."/>
            <person name="Li K."/>
            <person name="Poudel K."/>
            <person name="Zhao D."/>
            <person name="Zhang F."/>
            <person name="Xia X."/>
            <person name="Chen L."/>
            <person name="Wang Q."/>
            <person name="Jing D."/>
            <person name="Cao S."/>
        </authorList>
    </citation>
    <scope>NUCLEOTIDE SEQUENCE [LARGE SCALE GENOMIC DNA]</scope>
    <source>
        <strain evidence="2">cv. Tunisia</strain>
    </source>
</reference>
<proteinExistence type="predicted"/>
<name>A0A6P8D8X6_PUNGR</name>
<reference evidence="3" key="2">
    <citation type="submission" date="2025-08" db="UniProtKB">
        <authorList>
            <consortium name="RefSeq"/>
        </authorList>
    </citation>
    <scope>IDENTIFICATION</scope>
    <source>
        <tissue evidence="3">Leaf</tissue>
    </source>
</reference>
<evidence type="ECO:0000259" key="1">
    <source>
        <dbReference type="SMART" id="SM00856"/>
    </source>
</evidence>
<dbReference type="AlphaFoldDB" id="A0A6P8D8X6"/>
<accession>A0A6P8D8X6</accession>
<gene>
    <name evidence="3" type="primary">LOC116203409</name>
</gene>
<dbReference type="Proteomes" id="UP000515151">
    <property type="component" value="Chromosome 1"/>
</dbReference>
<dbReference type="InterPro" id="IPR035513">
    <property type="entry name" value="Invertase/methylesterase_inhib"/>
</dbReference>